<dbReference type="InterPro" id="IPR005495">
    <property type="entry name" value="LptG/LptF_permease"/>
</dbReference>
<reference evidence="7" key="1">
    <citation type="journal article" date="2014" name="Int. J. Syst. Evol. Microbiol.">
        <title>Complete genome sequence of Corynebacterium casei LMG S-19264T (=DSM 44701T), isolated from a smear-ripened cheese.</title>
        <authorList>
            <consortium name="US DOE Joint Genome Institute (JGI-PGF)"/>
            <person name="Walter F."/>
            <person name="Albersmeier A."/>
            <person name="Kalinowski J."/>
            <person name="Ruckert C."/>
        </authorList>
    </citation>
    <scope>NUCLEOTIDE SEQUENCE</scope>
    <source>
        <strain evidence="7">VKM B-1606</strain>
    </source>
</reference>
<evidence type="ECO:0000256" key="3">
    <source>
        <dbReference type="ARBA" id="ARBA00022692"/>
    </source>
</evidence>
<feature type="transmembrane region" description="Helical" evidence="6">
    <location>
        <begin position="320"/>
        <end position="337"/>
    </location>
</feature>
<dbReference type="EMBL" id="JAFBCY010000005">
    <property type="protein sequence ID" value="MBM7853445.1"/>
    <property type="molecule type" value="Genomic_DNA"/>
</dbReference>
<evidence type="ECO:0000256" key="1">
    <source>
        <dbReference type="ARBA" id="ARBA00004651"/>
    </source>
</evidence>
<evidence type="ECO:0000256" key="6">
    <source>
        <dbReference type="SAM" id="Phobius"/>
    </source>
</evidence>
<evidence type="ECO:0000256" key="2">
    <source>
        <dbReference type="ARBA" id="ARBA00022475"/>
    </source>
</evidence>
<keyword evidence="5 6" id="KW-0472">Membrane</keyword>
<protein>
    <submittedName>
        <fullName evidence="8">Lipopolysaccharide export system permease protein</fullName>
    </submittedName>
</protein>
<dbReference type="GO" id="GO:0015920">
    <property type="term" value="P:lipopolysaccharide transport"/>
    <property type="evidence" value="ECO:0007669"/>
    <property type="project" value="TreeGrafter"/>
</dbReference>
<dbReference type="EMBL" id="BSFF01000009">
    <property type="protein sequence ID" value="GLK57341.1"/>
    <property type="molecule type" value="Genomic_DNA"/>
</dbReference>
<gene>
    <name evidence="7" type="ORF">GCM10008170_33610</name>
    <name evidence="8" type="ORF">JOD31_003706</name>
</gene>
<keyword evidence="4 6" id="KW-1133">Transmembrane helix</keyword>
<evidence type="ECO:0000256" key="4">
    <source>
        <dbReference type="ARBA" id="ARBA00022989"/>
    </source>
</evidence>
<dbReference type="Proteomes" id="UP000758856">
    <property type="component" value="Unassembled WGS sequence"/>
</dbReference>
<evidence type="ECO:0000313" key="9">
    <source>
        <dbReference type="Proteomes" id="UP000758856"/>
    </source>
</evidence>
<dbReference type="PANTHER" id="PTHR33529:SF2">
    <property type="entry name" value="LIPOPOLYSACCHARIDE EXPORT SYSTEM PERMEASE PROTEIN LPTG"/>
    <property type="match status" value="1"/>
</dbReference>
<dbReference type="PANTHER" id="PTHR33529">
    <property type="entry name" value="SLR0882 PROTEIN-RELATED"/>
    <property type="match status" value="1"/>
</dbReference>
<feature type="transmembrane region" description="Helical" evidence="6">
    <location>
        <begin position="349"/>
        <end position="370"/>
    </location>
</feature>
<dbReference type="AlphaFoldDB" id="A0A9W6MTP9"/>
<feature type="transmembrane region" description="Helical" evidence="6">
    <location>
        <begin position="112"/>
        <end position="134"/>
    </location>
</feature>
<organism evidence="7 10">
    <name type="scientific">Methylopila capsulata</name>
    <dbReference type="NCBI Taxonomy" id="61654"/>
    <lineage>
        <taxon>Bacteria</taxon>
        <taxon>Pseudomonadati</taxon>
        <taxon>Pseudomonadota</taxon>
        <taxon>Alphaproteobacteria</taxon>
        <taxon>Hyphomicrobiales</taxon>
        <taxon>Methylopilaceae</taxon>
        <taxon>Methylopila</taxon>
    </lineage>
</organism>
<feature type="transmembrane region" description="Helical" evidence="6">
    <location>
        <begin position="73"/>
        <end position="91"/>
    </location>
</feature>
<name>A0A9W6MTP9_9HYPH</name>
<proteinExistence type="predicted"/>
<keyword evidence="2" id="KW-1003">Cell membrane</keyword>
<accession>A0A9W6MTP9</accession>
<reference evidence="7" key="3">
    <citation type="submission" date="2023-01" db="EMBL/GenBank/DDBJ databases">
        <authorList>
            <person name="Sun Q."/>
            <person name="Evtushenko L."/>
        </authorList>
    </citation>
    <scope>NUCLEOTIDE SEQUENCE</scope>
    <source>
        <strain evidence="7">VKM B-1606</strain>
    </source>
</reference>
<reference evidence="8 9" key="2">
    <citation type="submission" date="2021-01" db="EMBL/GenBank/DDBJ databases">
        <title>Genomic Encyclopedia of Type Strains, Phase IV (KMG-IV): sequencing the most valuable type-strain genomes for metagenomic binning, comparative biology and taxonomic classification.</title>
        <authorList>
            <person name="Goeker M."/>
        </authorList>
    </citation>
    <scope>NUCLEOTIDE SEQUENCE [LARGE SCALE GENOMIC DNA]</scope>
    <source>
        <strain evidence="8 9">DSM 6130</strain>
    </source>
</reference>
<feature type="transmembrane region" description="Helical" evidence="6">
    <location>
        <begin position="20"/>
        <end position="41"/>
    </location>
</feature>
<keyword evidence="9" id="KW-1185">Reference proteome</keyword>
<comment type="caution">
    <text evidence="7">The sequence shown here is derived from an EMBL/GenBank/DDBJ whole genome shotgun (WGS) entry which is preliminary data.</text>
</comment>
<comment type="subcellular location">
    <subcellularLocation>
        <location evidence="1">Cell membrane</location>
        <topology evidence="1">Multi-pass membrane protein</topology>
    </subcellularLocation>
</comment>
<dbReference type="GO" id="GO:0043190">
    <property type="term" value="C:ATP-binding cassette (ABC) transporter complex"/>
    <property type="evidence" value="ECO:0007669"/>
    <property type="project" value="TreeGrafter"/>
</dbReference>
<evidence type="ECO:0000313" key="8">
    <source>
        <dbReference type="EMBL" id="MBM7853445.1"/>
    </source>
</evidence>
<sequence length="412" mass="44144">MTQPSKARGTALGFGLLQRYVTGLALRPMMLSLGVVLAGLLLERVLRIVDVLAAAGAPVYLVFALSANLVPHYLGFAMPAAFALGVFAAFSRLSSGSELESMLSSGVSVWSLAKPLMAIGAVIAALNLLVSGYLDPYSRYSYRAILNSSVSYAWRAHAPAATFINVRDGLTVTADEVDNTGRNLTGVFIEDRAGDLETLTTARAGKLEVTPDGKQLQLRLSDGVVLRNADGQRPNTLRFRELVFDKKFALEAPPFRPRGGNEREMTMNELWSEMGEAAPSASYPKLSAEFHSRIVRSLAIVFLPLLIIPLSMTMRRQNRVANMGVAALALILFQNVLQIGETLAEKGLAPAPLLTWGPLAGLVLVSAFLFTTGTDRPGDSAISRFTDQLSALGAAAGRALAPLFRRRAAARG</sequence>
<keyword evidence="3 6" id="KW-0812">Transmembrane</keyword>
<evidence type="ECO:0000256" key="5">
    <source>
        <dbReference type="ARBA" id="ARBA00023136"/>
    </source>
</evidence>
<dbReference type="RefSeq" id="WP_204951898.1">
    <property type="nucleotide sequence ID" value="NZ_BSFF01000009.1"/>
</dbReference>
<evidence type="ECO:0000313" key="7">
    <source>
        <dbReference type="EMBL" id="GLK57341.1"/>
    </source>
</evidence>
<evidence type="ECO:0000313" key="10">
    <source>
        <dbReference type="Proteomes" id="UP001143400"/>
    </source>
</evidence>
<dbReference type="Proteomes" id="UP001143400">
    <property type="component" value="Unassembled WGS sequence"/>
</dbReference>
<dbReference type="Pfam" id="PF03739">
    <property type="entry name" value="LptF_LptG"/>
    <property type="match status" value="1"/>
</dbReference>
<feature type="transmembrane region" description="Helical" evidence="6">
    <location>
        <begin position="48"/>
        <end position="67"/>
    </location>
</feature>